<reference evidence="1" key="1">
    <citation type="submission" date="2022-10" db="EMBL/GenBank/DDBJ databases">
        <title>Sifting through the core-genome to identify putative cross-protective antigens against Riemerella anatipestifer.</title>
        <authorList>
            <person name="Zheng X."/>
            <person name="Zhang W."/>
        </authorList>
    </citation>
    <scope>NUCLEOTIDE SEQUENCE</scope>
    <source>
        <strain evidence="1">ZWRA178</strain>
    </source>
</reference>
<sequence>MVRVYILFSLFCFQVLISQLRVDYRVFHRIDSLTTQEAVVPYDVRLFIDGNETLYVSEARIQSDSLRLKLRANMDFGVLSVPRKKGFQSEYITGDLKNNIITQHTRINDEGFKFEWKVDTKWTLDTQTKKIGEYTAKKAMGKLSGRNYTVWYTTEIPIPAGPFKFFGLPGLVLEAEDDMGDVRFELISIKKSDRMNVKECIIENANEKTVKTYSEYLKVFKNAMHARPAQVLYDFADQESKKRLEENYQAKVRIYNNFIER</sequence>
<comment type="caution">
    <text evidence="1">The sequence shown here is derived from an EMBL/GenBank/DDBJ whole genome shotgun (WGS) entry which is preliminary data.</text>
</comment>
<accession>A0AAP3ALZ7</accession>
<organism evidence="1 2">
    <name type="scientific">Riemerella anatipestifer</name>
    <name type="common">Moraxella anatipestifer</name>
    <dbReference type="NCBI Taxonomy" id="34085"/>
    <lineage>
        <taxon>Bacteria</taxon>
        <taxon>Pseudomonadati</taxon>
        <taxon>Bacteroidota</taxon>
        <taxon>Flavobacteriia</taxon>
        <taxon>Flavobacteriales</taxon>
        <taxon>Weeksellaceae</taxon>
        <taxon>Riemerella</taxon>
    </lineage>
</organism>
<evidence type="ECO:0000313" key="1">
    <source>
        <dbReference type="EMBL" id="MCW0523056.1"/>
    </source>
</evidence>
<proteinExistence type="predicted"/>
<protein>
    <submittedName>
        <fullName evidence="1">GLPGLI family protein</fullName>
    </submittedName>
</protein>
<evidence type="ECO:0000313" key="2">
    <source>
        <dbReference type="Proteomes" id="UP001207440"/>
    </source>
</evidence>
<dbReference type="AlphaFoldDB" id="A0AAP3ALZ7"/>
<dbReference type="Pfam" id="PF09697">
    <property type="entry name" value="Porph_ging"/>
    <property type="match status" value="1"/>
</dbReference>
<gene>
    <name evidence="1" type="ORF">OKE68_01820</name>
</gene>
<dbReference type="EMBL" id="JAOZYT010000006">
    <property type="protein sequence ID" value="MCW0523056.1"/>
    <property type="molecule type" value="Genomic_DNA"/>
</dbReference>
<dbReference type="NCBIfam" id="TIGR01200">
    <property type="entry name" value="GLPGLI"/>
    <property type="match status" value="1"/>
</dbReference>
<dbReference type="Proteomes" id="UP001207440">
    <property type="component" value="Unassembled WGS sequence"/>
</dbReference>
<dbReference type="InterPro" id="IPR005901">
    <property type="entry name" value="GLPGLI"/>
</dbReference>
<name>A0AAP3ALZ7_RIEAN</name>
<dbReference type="RefSeq" id="WP_064969989.1">
    <property type="nucleotide sequence ID" value="NZ_CP029760.1"/>
</dbReference>